<reference evidence="2 3" key="1">
    <citation type="submission" date="2019-09" db="EMBL/GenBank/DDBJ databases">
        <title>YIM 48816 draft genome.</title>
        <authorList>
            <person name="Jiang L."/>
        </authorList>
    </citation>
    <scope>NUCLEOTIDE SEQUENCE [LARGE SCALE GENOMIC DNA]</scope>
    <source>
        <strain evidence="2 3">YIM 48816</strain>
    </source>
</reference>
<dbReference type="EMBL" id="VZZK01000033">
    <property type="protein sequence ID" value="KAB1075840.1"/>
    <property type="molecule type" value="Genomic_DNA"/>
</dbReference>
<sequence length="144" mass="15363">MLDEPDAFAKTLDAVRLRYEEAINRHDDPAGFAALFAEDGILVPAGQPIVAGRAAIEAWARDAVKVWNRIAIMMEHVGGGGLMASSAGTWHANLNLPDGGTANVAGNYLTLLHQEDGAWLIKAHSWNIHPEHAPAARLARQGAA</sequence>
<dbReference type="Pfam" id="PF14534">
    <property type="entry name" value="DUF4440"/>
    <property type="match status" value="1"/>
</dbReference>
<dbReference type="InterPro" id="IPR032710">
    <property type="entry name" value="NTF2-like_dom_sf"/>
</dbReference>
<feature type="domain" description="DUF4440" evidence="1">
    <location>
        <begin position="13"/>
        <end position="121"/>
    </location>
</feature>
<dbReference type="SUPFAM" id="SSF54427">
    <property type="entry name" value="NTF2-like"/>
    <property type="match status" value="1"/>
</dbReference>
<name>A0A6L3SVR9_9HYPH</name>
<accession>A0A6L3SVR9</accession>
<comment type="caution">
    <text evidence="2">The sequence shown here is derived from an EMBL/GenBank/DDBJ whole genome shotgun (WGS) entry which is preliminary data.</text>
</comment>
<dbReference type="Proteomes" id="UP000474159">
    <property type="component" value="Unassembled WGS sequence"/>
</dbReference>
<dbReference type="InterPro" id="IPR027843">
    <property type="entry name" value="DUF4440"/>
</dbReference>
<dbReference type="OrthoDB" id="8229866at2"/>
<dbReference type="Gene3D" id="3.10.450.50">
    <property type="match status" value="1"/>
</dbReference>
<keyword evidence="3" id="KW-1185">Reference proteome</keyword>
<protein>
    <submittedName>
        <fullName evidence="2">Nuclear transport factor 2 family protein</fullName>
    </submittedName>
</protein>
<evidence type="ECO:0000313" key="3">
    <source>
        <dbReference type="Proteomes" id="UP000474159"/>
    </source>
</evidence>
<organism evidence="2 3">
    <name type="scientific">Methylobacterium soli</name>
    <dbReference type="NCBI Taxonomy" id="553447"/>
    <lineage>
        <taxon>Bacteria</taxon>
        <taxon>Pseudomonadati</taxon>
        <taxon>Pseudomonadota</taxon>
        <taxon>Alphaproteobacteria</taxon>
        <taxon>Hyphomicrobiales</taxon>
        <taxon>Methylobacteriaceae</taxon>
        <taxon>Methylobacterium</taxon>
    </lineage>
</organism>
<proteinExistence type="predicted"/>
<evidence type="ECO:0000313" key="2">
    <source>
        <dbReference type="EMBL" id="KAB1075840.1"/>
    </source>
</evidence>
<gene>
    <name evidence="2" type="ORF">F6X53_24505</name>
</gene>
<dbReference type="RefSeq" id="WP_151003228.1">
    <property type="nucleotide sequence ID" value="NZ_BPQY01000273.1"/>
</dbReference>
<evidence type="ECO:0000259" key="1">
    <source>
        <dbReference type="Pfam" id="PF14534"/>
    </source>
</evidence>
<dbReference type="AlphaFoldDB" id="A0A6L3SVR9"/>